<accession>F9DRL0</accession>
<dbReference type="CDD" id="cd06171">
    <property type="entry name" value="Sigma70_r4"/>
    <property type="match status" value="1"/>
</dbReference>
<organism evidence="8 9">
    <name type="scientific">Sporosarcina newyorkensis 2681</name>
    <dbReference type="NCBI Taxonomy" id="1027292"/>
    <lineage>
        <taxon>Bacteria</taxon>
        <taxon>Bacillati</taxon>
        <taxon>Bacillota</taxon>
        <taxon>Bacilli</taxon>
        <taxon>Bacillales</taxon>
        <taxon>Caryophanaceae</taxon>
        <taxon>Sporosarcina</taxon>
    </lineage>
</organism>
<evidence type="ECO:0000256" key="5">
    <source>
        <dbReference type="ARBA" id="ARBA00023163"/>
    </source>
</evidence>
<dbReference type="GO" id="GO:0003677">
    <property type="term" value="F:DNA binding"/>
    <property type="evidence" value="ECO:0007669"/>
    <property type="project" value="UniProtKB-KW"/>
</dbReference>
<comment type="similarity">
    <text evidence="1">Belongs to the sigma-70 factor family. ECF subfamily.</text>
</comment>
<gene>
    <name evidence="8" type="ORF">HMPREF9372_1440</name>
</gene>
<dbReference type="eggNOG" id="COG1595">
    <property type="taxonomic scope" value="Bacteria"/>
</dbReference>
<protein>
    <submittedName>
        <fullName evidence="8">RNA polymerase sigma-70 factor, ECF subfamily protein</fullName>
    </submittedName>
</protein>
<feature type="domain" description="RNA polymerase sigma-70 region 2" evidence="6">
    <location>
        <begin position="46"/>
        <end position="111"/>
    </location>
</feature>
<evidence type="ECO:0000256" key="4">
    <source>
        <dbReference type="ARBA" id="ARBA00023125"/>
    </source>
</evidence>
<dbReference type="InterPro" id="IPR013325">
    <property type="entry name" value="RNA_pol_sigma_r2"/>
</dbReference>
<dbReference type="EMBL" id="AFPZ01000040">
    <property type="protein sequence ID" value="EGQ26513.1"/>
    <property type="molecule type" value="Genomic_DNA"/>
</dbReference>
<dbReference type="SUPFAM" id="SSF88946">
    <property type="entry name" value="Sigma2 domain of RNA polymerase sigma factors"/>
    <property type="match status" value="1"/>
</dbReference>
<keyword evidence="3" id="KW-0731">Sigma factor</keyword>
<dbReference type="AlphaFoldDB" id="F9DRL0"/>
<dbReference type="Gene3D" id="1.10.10.10">
    <property type="entry name" value="Winged helix-like DNA-binding domain superfamily/Winged helix DNA-binding domain"/>
    <property type="match status" value="1"/>
</dbReference>
<dbReference type="Pfam" id="PF04542">
    <property type="entry name" value="Sigma70_r2"/>
    <property type="match status" value="1"/>
</dbReference>
<keyword evidence="4" id="KW-0238">DNA-binding</keyword>
<dbReference type="InterPro" id="IPR014284">
    <property type="entry name" value="RNA_pol_sigma-70_dom"/>
</dbReference>
<dbReference type="InterPro" id="IPR013324">
    <property type="entry name" value="RNA_pol_sigma_r3/r4-like"/>
</dbReference>
<evidence type="ECO:0000256" key="1">
    <source>
        <dbReference type="ARBA" id="ARBA00010641"/>
    </source>
</evidence>
<dbReference type="InterPro" id="IPR039425">
    <property type="entry name" value="RNA_pol_sigma-70-like"/>
</dbReference>
<dbReference type="InterPro" id="IPR013249">
    <property type="entry name" value="RNA_pol_sigma70_r4_t2"/>
</dbReference>
<evidence type="ECO:0000256" key="3">
    <source>
        <dbReference type="ARBA" id="ARBA00023082"/>
    </source>
</evidence>
<dbReference type="Pfam" id="PF08281">
    <property type="entry name" value="Sigma70_r4_2"/>
    <property type="match status" value="1"/>
</dbReference>
<dbReference type="InterPro" id="IPR036388">
    <property type="entry name" value="WH-like_DNA-bd_sf"/>
</dbReference>
<name>F9DRL0_9BACL</name>
<reference evidence="8 9" key="1">
    <citation type="submission" date="2011-04" db="EMBL/GenBank/DDBJ databases">
        <authorList>
            <person name="Muzny D."/>
            <person name="Qin X."/>
            <person name="Deng J."/>
            <person name="Jiang H."/>
            <person name="Liu Y."/>
            <person name="Qu J."/>
            <person name="Song X.-Z."/>
            <person name="Zhang L."/>
            <person name="Thornton R."/>
            <person name="Coyle M."/>
            <person name="Francisco L."/>
            <person name="Jackson L."/>
            <person name="Javaid M."/>
            <person name="Korchina V."/>
            <person name="Kovar C."/>
            <person name="Mata R."/>
            <person name="Mathew T."/>
            <person name="Ngo R."/>
            <person name="Nguyen L."/>
            <person name="Nguyen N."/>
            <person name="Okwuonu G."/>
            <person name="Ongeri F."/>
            <person name="Pham C."/>
            <person name="Simmons D."/>
            <person name="Wilczek-Boney K."/>
            <person name="Hale W."/>
            <person name="Jakkamsetti A."/>
            <person name="Pham P."/>
            <person name="Ruth R."/>
            <person name="San Lucas F."/>
            <person name="Warren J."/>
            <person name="Zhang J."/>
            <person name="Zhao Z."/>
            <person name="Zhou C."/>
            <person name="Zhu D."/>
            <person name="Lee S."/>
            <person name="Bess C."/>
            <person name="Blankenburg K."/>
            <person name="Forbes L."/>
            <person name="Fu Q."/>
            <person name="Gubbala S."/>
            <person name="Hirani K."/>
            <person name="Jayaseelan J.C."/>
            <person name="Lara F."/>
            <person name="Munidasa M."/>
            <person name="Palculict T."/>
            <person name="Patil S."/>
            <person name="Pu L.-L."/>
            <person name="Saada N."/>
            <person name="Tang L."/>
            <person name="Weissenberger G."/>
            <person name="Zhu Y."/>
            <person name="Hemphill L."/>
            <person name="Shang Y."/>
            <person name="Youmans B."/>
            <person name="Ayvaz T."/>
            <person name="Ross M."/>
            <person name="Santibanez J."/>
            <person name="Aqrawi P."/>
            <person name="Gross S."/>
            <person name="Joshi V."/>
            <person name="Fowler G."/>
            <person name="Nazareth L."/>
            <person name="Reid J."/>
            <person name="Worley K."/>
            <person name="Petrosino J."/>
            <person name="Highlander S."/>
            <person name="Gibbs R."/>
        </authorList>
    </citation>
    <scope>NUCLEOTIDE SEQUENCE [LARGE SCALE GENOMIC DNA]</scope>
    <source>
        <strain evidence="8 9">2681</strain>
    </source>
</reference>
<dbReference type="HOGENOM" id="CLU_047691_3_1_9"/>
<evidence type="ECO:0000259" key="6">
    <source>
        <dbReference type="Pfam" id="PF04542"/>
    </source>
</evidence>
<dbReference type="PANTHER" id="PTHR43133:SF8">
    <property type="entry name" value="RNA POLYMERASE SIGMA FACTOR HI_1459-RELATED"/>
    <property type="match status" value="1"/>
</dbReference>
<sequence>MLVAVPAWRKNSFHSFCKLFYVIGLFSSEGRGKGGSMDSKLLLKMYMKQAKMIYFYLRKNGCSHEDAEDIVQESYAKYIAYSSGVPSEKALAYIFTISMNEFKKLLKKKGREQVVLIDEHHFWNNFANDEDTESSVLHSEMKHEIAMTLDQIQESFKQLLLLKYEVELSYQDISLLLGMKESTVKTYLFRARKEFQKKWRDLHE</sequence>
<dbReference type="InterPro" id="IPR007627">
    <property type="entry name" value="RNA_pol_sigma70_r2"/>
</dbReference>
<dbReference type="Gene3D" id="1.10.1740.10">
    <property type="match status" value="1"/>
</dbReference>
<dbReference type="PANTHER" id="PTHR43133">
    <property type="entry name" value="RNA POLYMERASE ECF-TYPE SIGMA FACTO"/>
    <property type="match status" value="1"/>
</dbReference>
<evidence type="ECO:0000256" key="2">
    <source>
        <dbReference type="ARBA" id="ARBA00023015"/>
    </source>
</evidence>
<evidence type="ECO:0000259" key="7">
    <source>
        <dbReference type="Pfam" id="PF08281"/>
    </source>
</evidence>
<dbReference type="SUPFAM" id="SSF88659">
    <property type="entry name" value="Sigma3 and sigma4 domains of RNA polymerase sigma factors"/>
    <property type="match status" value="1"/>
</dbReference>
<dbReference type="GO" id="GO:0016987">
    <property type="term" value="F:sigma factor activity"/>
    <property type="evidence" value="ECO:0007669"/>
    <property type="project" value="UniProtKB-KW"/>
</dbReference>
<dbReference type="NCBIfam" id="TIGR02937">
    <property type="entry name" value="sigma70-ECF"/>
    <property type="match status" value="1"/>
</dbReference>
<proteinExistence type="inferred from homology"/>
<evidence type="ECO:0000313" key="8">
    <source>
        <dbReference type="EMBL" id="EGQ26513.1"/>
    </source>
</evidence>
<keyword evidence="2" id="KW-0805">Transcription regulation</keyword>
<feature type="domain" description="RNA polymerase sigma factor 70 region 4 type 2" evidence="7">
    <location>
        <begin position="148"/>
        <end position="194"/>
    </location>
</feature>
<evidence type="ECO:0000313" key="9">
    <source>
        <dbReference type="Proteomes" id="UP000005316"/>
    </source>
</evidence>
<keyword evidence="5" id="KW-0804">Transcription</keyword>
<comment type="caution">
    <text evidence="8">The sequence shown here is derived from an EMBL/GenBank/DDBJ whole genome shotgun (WGS) entry which is preliminary data.</text>
</comment>
<dbReference type="Proteomes" id="UP000005316">
    <property type="component" value="Unassembled WGS sequence"/>
</dbReference>
<dbReference type="GO" id="GO:0006352">
    <property type="term" value="P:DNA-templated transcription initiation"/>
    <property type="evidence" value="ECO:0007669"/>
    <property type="project" value="InterPro"/>
</dbReference>